<dbReference type="OrthoDB" id="2793944at2759"/>
<sequence length="526" mass="58517">MTLKRYLSTLVSPISPRRPRTSTESTSIDSPVSVRSPIEDLRDFWKKTFDESLERGEEFREAALARIRAQREYLSAAEVWDLQTMNDGLVVERDNLSDFAQNPERLSFDIVSRASRYKSRAQSLYSEVREIVRRSQASLESARARAPECASEKRRRGVTRHATVSGSLSGESSAMYSRSHGSQHTNGYSAGTDPAEHGDLPPAYDYCSSSSSDSRSQLASYVRHEATIGCMSNPRASSWEIAPQDETSEIRQAPSGPGTNETILAQLDRQAVDVGQWAADIGRHMEDVARRRDTYNRRSTQSDLSEQSEFSPGPPTPHSSPHSSPPSADLSASPAFIKRLDDALKGLHVTLPESEVGSAEFHGQESIGALFALSRMSPTHVQRHDRLYMPRGPRSPIRATQSQLNPVLPLPFRPLPDLRRAASQPQLQSRLPRERMPVLFSPEDVHALRVMTSELRSPLSARSDEEEYDDDEEDLLTDECTVETASIVVQPYGHSRANTIDRPIICSPEEYPLRPQAPLGIASIAQ</sequence>
<feature type="region of interest" description="Disordered" evidence="1">
    <location>
        <begin position="142"/>
        <end position="211"/>
    </location>
</feature>
<dbReference type="InParanoid" id="S8G352"/>
<evidence type="ECO:0000313" key="2">
    <source>
        <dbReference type="EMBL" id="EPT04690.1"/>
    </source>
</evidence>
<feature type="compositionally biased region" description="Polar residues" evidence="1">
    <location>
        <begin position="162"/>
        <end position="189"/>
    </location>
</feature>
<reference evidence="2 3" key="1">
    <citation type="journal article" date="2012" name="Science">
        <title>The Paleozoic origin of enzymatic lignin decomposition reconstructed from 31 fungal genomes.</title>
        <authorList>
            <person name="Floudas D."/>
            <person name="Binder M."/>
            <person name="Riley R."/>
            <person name="Barry K."/>
            <person name="Blanchette R.A."/>
            <person name="Henrissat B."/>
            <person name="Martinez A.T."/>
            <person name="Otillar R."/>
            <person name="Spatafora J.W."/>
            <person name="Yadav J.S."/>
            <person name="Aerts A."/>
            <person name="Benoit I."/>
            <person name="Boyd A."/>
            <person name="Carlson A."/>
            <person name="Copeland A."/>
            <person name="Coutinho P.M."/>
            <person name="de Vries R.P."/>
            <person name="Ferreira P."/>
            <person name="Findley K."/>
            <person name="Foster B."/>
            <person name="Gaskell J."/>
            <person name="Glotzer D."/>
            <person name="Gorecki P."/>
            <person name="Heitman J."/>
            <person name="Hesse C."/>
            <person name="Hori C."/>
            <person name="Igarashi K."/>
            <person name="Jurgens J.A."/>
            <person name="Kallen N."/>
            <person name="Kersten P."/>
            <person name="Kohler A."/>
            <person name="Kuees U."/>
            <person name="Kumar T.K.A."/>
            <person name="Kuo A."/>
            <person name="LaButti K."/>
            <person name="Larrondo L.F."/>
            <person name="Lindquist E."/>
            <person name="Ling A."/>
            <person name="Lombard V."/>
            <person name="Lucas S."/>
            <person name="Lundell T."/>
            <person name="Martin R."/>
            <person name="McLaughlin D.J."/>
            <person name="Morgenstern I."/>
            <person name="Morin E."/>
            <person name="Murat C."/>
            <person name="Nagy L.G."/>
            <person name="Nolan M."/>
            <person name="Ohm R.A."/>
            <person name="Patyshakuliyeva A."/>
            <person name="Rokas A."/>
            <person name="Ruiz-Duenas F.J."/>
            <person name="Sabat G."/>
            <person name="Salamov A."/>
            <person name="Samejima M."/>
            <person name="Schmutz J."/>
            <person name="Slot J.C."/>
            <person name="St John F."/>
            <person name="Stenlid J."/>
            <person name="Sun H."/>
            <person name="Sun S."/>
            <person name="Syed K."/>
            <person name="Tsang A."/>
            <person name="Wiebenga A."/>
            <person name="Young D."/>
            <person name="Pisabarro A."/>
            <person name="Eastwood D.C."/>
            <person name="Martin F."/>
            <person name="Cullen D."/>
            <person name="Grigoriev I.V."/>
            <person name="Hibbett D.S."/>
        </authorList>
    </citation>
    <scope>NUCLEOTIDE SEQUENCE</scope>
    <source>
        <strain evidence="3">FP-58527</strain>
    </source>
</reference>
<keyword evidence="3" id="KW-1185">Reference proteome</keyword>
<gene>
    <name evidence="2" type="ORF">FOMPIDRAFT_95416</name>
</gene>
<feature type="compositionally biased region" description="Low complexity" evidence="1">
    <location>
        <begin position="319"/>
        <end position="332"/>
    </location>
</feature>
<name>S8G352_FOMSC</name>
<organism evidence="2 3">
    <name type="scientific">Fomitopsis schrenkii</name>
    <name type="common">Brown rot fungus</name>
    <dbReference type="NCBI Taxonomy" id="2126942"/>
    <lineage>
        <taxon>Eukaryota</taxon>
        <taxon>Fungi</taxon>
        <taxon>Dikarya</taxon>
        <taxon>Basidiomycota</taxon>
        <taxon>Agaricomycotina</taxon>
        <taxon>Agaricomycetes</taxon>
        <taxon>Polyporales</taxon>
        <taxon>Fomitopsis</taxon>
    </lineage>
</organism>
<proteinExistence type="predicted"/>
<evidence type="ECO:0000256" key="1">
    <source>
        <dbReference type="SAM" id="MobiDB-lite"/>
    </source>
</evidence>
<dbReference type="AlphaFoldDB" id="S8G352"/>
<feature type="compositionally biased region" description="Polar residues" evidence="1">
    <location>
        <begin position="297"/>
        <end position="310"/>
    </location>
</feature>
<dbReference type="Proteomes" id="UP000015241">
    <property type="component" value="Unassembled WGS sequence"/>
</dbReference>
<dbReference type="EMBL" id="KE504126">
    <property type="protein sequence ID" value="EPT04690.1"/>
    <property type="molecule type" value="Genomic_DNA"/>
</dbReference>
<feature type="compositionally biased region" description="Basic and acidic residues" evidence="1">
    <location>
        <begin position="142"/>
        <end position="152"/>
    </location>
</feature>
<protein>
    <submittedName>
        <fullName evidence="2">Uncharacterized protein</fullName>
    </submittedName>
</protein>
<feature type="region of interest" description="Disordered" evidence="1">
    <location>
        <begin position="290"/>
        <end position="332"/>
    </location>
</feature>
<accession>S8G352</accession>
<evidence type="ECO:0000313" key="3">
    <source>
        <dbReference type="Proteomes" id="UP000015241"/>
    </source>
</evidence>
<dbReference type="HOGENOM" id="CLU_517814_0_0_1"/>